<evidence type="ECO:0000313" key="2">
    <source>
        <dbReference type="Proteomes" id="UP000265520"/>
    </source>
</evidence>
<evidence type="ECO:0000313" key="1">
    <source>
        <dbReference type="EMBL" id="MCI08548.1"/>
    </source>
</evidence>
<protein>
    <submittedName>
        <fullName evidence="1">Uncharacterized protein</fullName>
    </submittedName>
</protein>
<dbReference type="EMBL" id="LXQA010069424">
    <property type="protein sequence ID" value="MCI08548.1"/>
    <property type="molecule type" value="Genomic_DNA"/>
</dbReference>
<name>A0A392P911_9FABA</name>
<dbReference type="Proteomes" id="UP000265520">
    <property type="component" value="Unassembled WGS sequence"/>
</dbReference>
<proteinExistence type="predicted"/>
<feature type="non-terminal residue" evidence="1">
    <location>
        <position position="1"/>
    </location>
</feature>
<sequence>EFFISGGDGLPRGVVENQVARVRLVIKLHGYEVCSFTSPFAVCCAV</sequence>
<organism evidence="1 2">
    <name type="scientific">Trifolium medium</name>
    <dbReference type="NCBI Taxonomy" id="97028"/>
    <lineage>
        <taxon>Eukaryota</taxon>
        <taxon>Viridiplantae</taxon>
        <taxon>Streptophyta</taxon>
        <taxon>Embryophyta</taxon>
        <taxon>Tracheophyta</taxon>
        <taxon>Spermatophyta</taxon>
        <taxon>Magnoliopsida</taxon>
        <taxon>eudicotyledons</taxon>
        <taxon>Gunneridae</taxon>
        <taxon>Pentapetalae</taxon>
        <taxon>rosids</taxon>
        <taxon>fabids</taxon>
        <taxon>Fabales</taxon>
        <taxon>Fabaceae</taxon>
        <taxon>Papilionoideae</taxon>
        <taxon>50 kb inversion clade</taxon>
        <taxon>NPAAA clade</taxon>
        <taxon>Hologalegina</taxon>
        <taxon>IRL clade</taxon>
        <taxon>Trifolieae</taxon>
        <taxon>Trifolium</taxon>
    </lineage>
</organism>
<dbReference type="AlphaFoldDB" id="A0A392P911"/>
<comment type="caution">
    <text evidence="1">The sequence shown here is derived from an EMBL/GenBank/DDBJ whole genome shotgun (WGS) entry which is preliminary data.</text>
</comment>
<keyword evidence="2" id="KW-1185">Reference proteome</keyword>
<accession>A0A392P911</accession>
<reference evidence="1 2" key="1">
    <citation type="journal article" date="2018" name="Front. Plant Sci.">
        <title>Red Clover (Trifolium pratense) and Zigzag Clover (T. medium) - A Picture of Genomic Similarities and Differences.</title>
        <authorList>
            <person name="Dluhosova J."/>
            <person name="Istvanek J."/>
            <person name="Nedelnik J."/>
            <person name="Repkova J."/>
        </authorList>
    </citation>
    <scope>NUCLEOTIDE SEQUENCE [LARGE SCALE GENOMIC DNA]</scope>
    <source>
        <strain evidence="2">cv. 10/8</strain>
        <tissue evidence="1">Leaf</tissue>
    </source>
</reference>